<protein>
    <submittedName>
        <fullName evidence="5">6-phosphogluconate dehydrogenase</fullName>
    </submittedName>
</protein>
<sequence length="300" mass="31603">MSSQPESKPSLNKRPVTVIGLGPMGKAMAHAFLKQGHAVTVWNRTASKADELVAAGAVLAPSVEQALSVNELVVLSMTDYDAVYAVLEQAPHAVRGRVIVNLSSDTPERAREAAEWAARHGAVHLTGGVMSPPSGIGNPESSIFYSGHQAAFEAHRDTLAVLAGTDFRGTDPGLAQLYYQILMDLFWTGLISYVHAQTVADAYGIPAAEFLPYAQSTANQLPGFFSFYAPRLDAGDHTGDVDRVGMGVASLDHIVHTVRAAGVDSALPGAVLDAFRRAAAAGHENSSLTSLVEVFKKGAA</sequence>
<dbReference type="InterPro" id="IPR036291">
    <property type="entry name" value="NAD(P)-bd_dom_sf"/>
</dbReference>
<proteinExistence type="inferred from homology"/>
<evidence type="ECO:0000259" key="3">
    <source>
        <dbReference type="Pfam" id="PF03446"/>
    </source>
</evidence>
<gene>
    <name evidence="5" type="ORF">H340_07111</name>
</gene>
<dbReference type="eggNOG" id="COG2084">
    <property type="taxonomic scope" value="Bacteria"/>
</dbReference>
<dbReference type="GO" id="GO:0050661">
    <property type="term" value="F:NADP binding"/>
    <property type="evidence" value="ECO:0007669"/>
    <property type="project" value="InterPro"/>
</dbReference>
<dbReference type="EMBL" id="AORZ01000013">
    <property type="protein sequence ID" value="EMF01349.1"/>
    <property type="molecule type" value="Genomic_DNA"/>
</dbReference>
<reference evidence="5 6" key="1">
    <citation type="journal article" date="2013" name="Genome Announc.">
        <title>Whole-Genome Shotgun Assembly and Analysis of the Genome of Streptomyces mobaraensis DSM 40847, a Strain for Industrial Production of Microbial Transglutaminase.</title>
        <authorList>
            <person name="Yang H."/>
            <person name="He T."/>
            <person name="Wu W."/>
            <person name="Zhu W."/>
            <person name="Lu B."/>
            <person name="Sun W."/>
        </authorList>
    </citation>
    <scope>NUCLEOTIDE SEQUENCE [LARGE SCALE GENOMIC DNA]</scope>
    <source>
        <strain evidence="5 6">DSM 40847</strain>
    </source>
</reference>
<feature type="domain" description="6-phosphogluconate dehydrogenase NADP-binding" evidence="3">
    <location>
        <begin position="16"/>
        <end position="163"/>
    </location>
</feature>
<dbReference type="GO" id="GO:0016491">
    <property type="term" value="F:oxidoreductase activity"/>
    <property type="evidence" value="ECO:0007669"/>
    <property type="project" value="UniProtKB-KW"/>
</dbReference>
<accession>M3A857</accession>
<dbReference type="Gene3D" id="3.40.50.720">
    <property type="entry name" value="NAD(P)-binding Rossmann-like Domain"/>
    <property type="match status" value="1"/>
</dbReference>
<comment type="similarity">
    <text evidence="1">Belongs to the HIBADH-related family.</text>
</comment>
<evidence type="ECO:0000256" key="2">
    <source>
        <dbReference type="ARBA" id="ARBA00023002"/>
    </source>
</evidence>
<dbReference type="SUPFAM" id="SSF51735">
    <property type="entry name" value="NAD(P)-binding Rossmann-fold domains"/>
    <property type="match status" value="1"/>
</dbReference>
<evidence type="ECO:0000259" key="4">
    <source>
        <dbReference type="Pfam" id="PF21761"/>
    </source>
</evidence>
<dbReference type="RefSeq" id="WP_004941197.1">
    <property type="nucleotide sequence ID" value="NZ_AORZ01000013.1"/>
</dbReference>
<dbReference type="InterPro" id="IPR006115">
    <property type="entry name" value="6PGDH_NADP-bd"/>
</dbReference>
<dbReference type="Pfam" id="PF03446">
    <property type="entry name" value="NAD_binding_2"/>
    <property type="match status" value="1"/>
</dbReference>
<dbReference type="Pfam" id="PF21761">
    <property type="entry name" value="RedAm-like_C"/>
    <property type="match status" value="1"/>
</dbReference>
<keyword evidence="2" id="KW-0560">Oxidoreductase</keyword>
<dbReference type="InterPro" id="IPR048666">
    <property type="entry name" value="RedAm-like_C"/>
</dbReference>
<evidence type="ECO:0000256" key="1">
    <source>
        <dbReference type="ARBA" id="ARBA00009080"/>
    </source>
</evidence>
<feature type="domain" description="NADPH-dependent reductive aminase-like C-terminal" evidence="4">
    <location>
        <begin position="171"/>
        <end position="297"/>
    </location>
</feature>
<dbReference type="PATRIC" id="fig|1223523.3.peg.1457"/>
<comment type="caution">
    <text evidence="5">The sequence shown here is derived from an EMBL/GenBank/DDBJ whole genome shotgun (WGS) entry which is preliminary data.</text>
</comment>
<dbReference type="PANTHER" id="PTHR43580">
    <property type="entry name" value="OXIDOREDUCTASE GLYR1-RELATED"/>
    <property type="match status" value="1"/>
</dbReference>
<dbReference type="Gene3D" id="1.10.1040.10">
    <property type="entry name" value="N-(1-d-carboxylethyl)-l-norvaline Dehydrogenase, domain 2"/>
    <property type="match status" value="1"/>
</dbReference>
<name>M3A857_STRM1</name>
<dbReference type="InterPro" id="IPR013328">
    <property type="entry name" value="6PGD_dom2"/>
</dbReference>
<dbReference type="PIRSF" id="PIRSF000103">
    <property type="entry name" value="HIBADH"/>
    <property type="match status" value="1"/>
</dbReference>
<dbReference type="PANTHER" id="PTHR43580:SF2">
    <property type="entry name" value="CYTOKINE-LIKE NUCLEAR FACTOR N-PAC"/>
    <property type="match status" value="1"/>
</dbReference>
<evidence type="ECO:0000313" key="5">
    <source>
        <dbReference type="EMBL" id="EMF01349.1"/>
    </source>
</evidence>
<dbReference type="InterPro" id="IPR051265">
    <property type="entry name" value="HIBADH-related_NP60_sf"/>
</dbReference>
<dbReference type="STRING" id="1223523.H340_07111"/>
<dbReference type="InterPro" id="IPR015815">
    <property type="entry name" value="HIBADH-related"/>
</dbReference>
<dbReference type="Proteomes" id="UP000011740">
    <property type="component" value="Unassembled WGS sequence"/>
</dbReference>
<evidence type="ECO:0000313" key="6">
    <source>
        <dbReference type="Proteomes" id="UP000011740"/>
    </source>
</evidence>
<dbReference type="AlphaFoldDB" id="M3A857"/>
<organism evidence="5 6">
    <name type="scientific">Streptomyces mobaraensis (strain ATCC 29032 / DSM 40847 / JCM 4168 / NBRC 13819 / NCIMB 11159 / IPCR 16-22)</name>
    <dbReference type="NCBI Taxonomy" id="1223523"/>
    <lineage>
        <taxon>Bacteria</taxon>
        <taxon>Bacillati</taxon>
        <taxon>Actinomycetota</taxon>
        <taxon>Actinomycetes</taxon>
        <taxon>Kitasatosporales</taxon>
        <taxon>Streptomycetaceae</taxon>
        <taxon>Streptomyces</taxon>
    </lineage>
</organism>